<dbReference type="InterPro" id="IPR036249">
    <property type="entry name" value="Thioredoxin-like_sf"/>
</dbReference>
<keyword evidence="5" id="KW-0732">Signal</keyword>
<sequence>MKSLFICLLLLTTVAFAQEKIIENPPFSVRSSEILEIRKIVLDNKRTEIEFTAYQQPGRWFRVATGSYIRANGKKYLADTAIGLSLDKETFTGPSGQMNFTLSFPPIDLNTERIDFIESDCEACFKIWGIELKSKFVLLRDSIPASVKNAPKTGGSGMLPVNNLKLGKTSIKGILLGYVPEMKFKLEAFLNNPLTREQEEYEFPIADDGSFKAEVPLVYSTQLLLRVNDLINENVLVAPGGEMEVYVDLPLRDRQQSKLRVDSCPAAKWVYFGGTYAGINNEYFDKQAQLWKLYLNADALTDTDEIDLATYRKNILERWKQKKEELAQQSYSPQLKQLVTLELNHALIGKLIHAPSNMEWAYRKKHNIGAREPIPDYKRFVLDSGYFRFLKEMDLNNPVNLYTFGFENVINGCSYLTLNSEVNSVFFNRMPDIAESLIKMTRMTPRELTYANYLAAQKYERWSPKSIAAAKQQISTYIDSLLKIDIVTGGARRDAERIRSSITDANTTFRELYTAFDRFTFSHMALLQKLNYMILIENTDTALNTPKFSVEFVNNFQEKYKPYTDVLFREEMDKSYTGLVAEMLDTDKGLLFDLMYVQKMASSLEEMEPVSSVKMDRIRSLNNPVFLAFITERNKQLLAKIEANKRKTGYRVYNTPKVENDALLAEILKPFQGKVIFIDFWNTWCSPCRSAMQTFEPVKQQYKDKNIAFVYLADESSPITAWENMIAGIPGEHYRLNGPQMQYLSKKFGIKGIPSYLILNQKAEQVYFKTGFSGNEVISGILDKELEKE</sequence>
<proteinExistence type="predicted"/>
<dbReference type="Gene3D" id="3.40.30.10">
    <property type="entry name" value="Glutaredoxin"/>
    <property type="match status" value="1"/>
</dbReference>
<dbReference type="PANTHER" id="PTHR42852:SF6">
    <property type="entry name" value="THIOL:DISULFIDE INTERCHANGE PROTEIN DSBE"/>
    <property type="match status" value="1"/>
</dbReference>
<evidence type="ECO:0000256" key="5">
    <source>
        <dbReference type="SAM" id="SignalP"/>
    </source>
</evidence>
<dbReference type="GO" id="GO:0017004">
    <property type="term" value="P:cytochrome complex assembly"/>
    <property type="evidence" value="ECO:0007669"/>
    <property type="project" value="UniProtKB-KW"/>
</dbReference>
<feature type="signal peptide" evidence="5">
    <location>
        <begin position="1"/>
        <end position="17"/>
    </location>
</feature>
<feature type="chain" id="PRO_5020400476" evidence="5">
    <location>
        <begin position="18"/>
        <end position="789"/>
    </location>
</feature>
<keyword evidence="3" id="KW-1015">Disulfide bond</keyword>
<organism evidence="7 8">
    <name type="scientific">Filimonas effusa</name>
    <dbReference type="NCBI Taxonomy" id="2508721"/>
    <lineage>
        <taxon>Bacteria</taxon>
        <taxon>Pseudomonadati</taxon>
        <taxon>Bacteroidota</taxon>
        <taxon>Chitinophagia</taxon>
        <taxon>Chitinophagales</taxon>
        <taxon>Chitinophagaceae</taxon>
        <taxon>Filimonas</taxon>
    </lineage>
</organism>
<evidence type="ECO:0000313" key="7">
    <source>
        <dbReference type="EMBL" id="RXK83787.1"/>
    </source>
</evidence>
<evidence type="ECO:0000256" key="1">
    <source>
        <dbReference type="ARBA" id="ARBA00004196"/>
    </source>
</evidence>
<dbReference type="PROSITE" id="PS51352">
    <property type="entry name" value="THIOREDOXIN_2"/>
    <property type="match status" value="1"/>
</dbReference>
<evidence type="ECO:0000256" key="4">
    <source>
        <dbReference type="ARBA" id="ARBA00023284"/>
    </source>
</evidence>
<comment type="subcellular location">
    <subcellularLocation>
        <location evidence="1">Cell envelope</location>
    </subcellularLocation>
</comment>
<evidence type="ECO:0000256" key="2">
    <source>
        <dbReference type="ARBA" id="ARBA00022748"/>
    </source>
</evidence>
<keyword evidence="4" id="KW-0676">Redox-active center</keyword>
<evidence type="ECO:0000259" key="6">
    <source>
        <dbReference type="PROSITE" id="PS51352"/>
    </source>
</evidence>
<accession>A0A4Q1D7U7</accession>
<dbReference type="RefSeq" id="WP_129004839.1">
    <property type="nucleotide sequence ID" value="NZ_SDHZ01000002.1"/>
</dbReference>
<dbReference type="InterPro" id="IPR012336">
    <property type="entry name" value="Thioredoxin-like_fold"/>
</dbReference>
<protein>
    <submittedName>
        <fullName evidence="7">TlpA family protein disulfide reductase</fullName>
    </submittedName>
</protein>
<dbReference type="InterPro" id="IPR050553">
    <property type="entry name" value="Thioredoxin_ResA/DsbE_sf"/>
</dbReference>
<dbReference type="AlphaFoldDB" id="A0A4Q1D7U7"/>
<dbReference type="SUPFAM" id="SSF52833">
    <property type="entry name" value="Thioredoxin-like"/>
    <property type="match status" value="1"/>
</dbReference>
<dbReference type="PANTHER" id="PTHR42852">
    <property type="entry name" value="THIOL:DISULFIDE INTERCHANGE PROTEIN DSBE"/>
    <property type="match status" value="1"/>
</dbReference>
<keyword evidence="2" id="KW-0201">Cytochrome c-type biogenesis</keyword>
<feature type="domain" description="Thioredoxin" evidence="6">
    <location>
        <begin position="641"/>
        <end position="787"/>
    </location>
</feature>
<dbReference type="EMBL" id="SDHZ01000002">
    <property type="protein sequence ID" value="RXK83787.1"/>
    <property type="molecule type" value="Genomic_DNA"/>
</dbReference>
<dbReference type="InterPro" id="IPR013766">
    <property type="entry name" value="Thioredoxin_domain"/>
</dbReference>
<dbReference type="OrthoDB" id="1120316at2"/>
<evidence type="ECO:0000313" key="8">
    <source>
        <dbReference type="Proteomes" id="UP000290545"/>
    </source>
</evidence>
<evidence type="ECO:0000256" key="3">
    <source>
        <dbReference type="ARBA" id="ARBA00023157"/>
    </source>
</evidence>
<name>A0A4Q1D7U7_9BACT</name>
<dbReference type="CDD" id="cd02966">
    <property type="entry name" value="TlpA_like_family"/>
    <property type="match status" value="1"/>
</dbReference>
<gene>
    <name evidence="7" type="ORF">ESB13_17085</name>
</gene>
<comment type="caution">
    <text evidence="7">The sequence shown here is derived from an EMBL/GenBank/DDBJ whole genome shotgun (WGS) entry which is preliminary data.</text>
</comment>
<reference evidence="7 8" key="1">
    <citation type="submission" date="2019-01" db="EMBL/GenBank/DDBJ databases">
        <title>Filimonas sp. strain TTM-71.</title>
        <authorList>
            <person name="Chen W.-M."/>
        </authorList>
    </citation>
    <scope>NUCLEOTIDE SEQUENCE [LARGE SCALE GENOMIC DNA]</scope>
    <source>
        <strain evidence="7 8">TTM-71</strain>
    </source>
</reference>
<dbReference type="Proteomes" id="UP000290545">
    <property type="component" value="Unassembled WGS sequence"/>
</dbReference>
<dbReference type="GO" id="GO:0030313">
    <property type="term" value="C:cell envelope"/>
    <property type="evidence" value="ECO:0007669"/>
    <property type="project" value="UniProtKB-SubCell"/>
</dbReference>
<dbReference type="Pfam" id="PF13905">
    <property type="entry name" value="Thioredoxin_8"/>
    <property type="match status" value="1"/>
</dbReference>
<keyword evidence="8" id="KW-1185">Reference proteome</keyword>